<dbReference type="FunFam" id="3.40.640.10:FF:000025">
    <property type="entry name" value="Histidine decarboxylase"/>
    <property type="match status" value="1"/>
</dbReference>
<dbReference type="PANTHER" id="PTHR11999">
    <property type="entry name" value="GROUP II PYRIDOXAL-5-PHOSPHATE DECARBOXYLASE"/>
    <property type="match status" value="1"/>
</dbReference>
<dbReference type="GO" id="GO:0005737">
    <property type="term" value="C:cytoplasm"/>
    <property type="evidence" value="ECO:0007669"/>
    <property type="project" value="TreeGrafter"/>
</dbReference>
<keyword evidence="7" id="KW-0175">Coiled coil</keyword>
<reference evidence="8" key="1">
    <citation type="submission" date="2021-03" db="EMBL/GenBank/DDBJ databases">
        <title>Chromosome level genome of the anhydrobiotic midge Polypedilum vanderplanki.</title>
        <authorList>
            <person name="Yoshida Y."/>
            <person name="Kikawada T."/>
            <person name="Gusev O."/>
        </authorList>
    </citation>
    <scope>NUCLEOTIDE SEQUENCE</scope>
    <source>
        <strain evidence="8">NIAS01</strain>
        <tissue evidence="8">Whole body or cell culture</tissue>
    </source>
</reference>
<dbReference type="InterPro" id="IPR015422">
    <property type="entry name" value="PyrdxlP-dep_Trfase_small"/>
</dbReference>
<evidence type="ECO:0000256" key="5">
    <source>
        <dbReference type="PIRSR" id="PIRSR602129-50"/>
    </source>
</evidence>
<dbReference type="InterPro" id="IPR015424">
    <property type="entry name" value="PyrdxlP-dep_Trfase"/>
</dbReference>
<evidence type="ECO:0008006" key="10">
    <source>
        <dbReference type="Google" id="ProtNLM"/>
    </source>
</evidence>
<proteinExistence type="inferred from homology"/>
<dbReference type="InterPro" id="IPR021115">
    <property type="entry name" value="Pyridoxal-P_BS"/>
</dbReference>
<feature type="coiled-coil region" evidence="7">
    <location>
        <begin position="470"/>
        <end position="508"/>
    </location>
</feature>
<keyword evidence="4 6" id="KW-0456">Lyase</keyword>
<sequence>MDINEFKEFGHAAIDFIVEYLETIRDRPVLSSVEPEYLHDLLPSEMPEQPEKWQDIMEDLKNQILPGLTHWQSPHFHAFYPSQSSFPSIVGELLTAGIGVVGFSWICSPAATELEVIVMDWLGKFLNLPSHFLPSGQGNGGGIIQGSASESILVAVLAAREEKVREMKIKRPELTEGEIRSKLVGYGSIHSNSAIEKSGLLAATKMRLLDADETSIMRGETVEKAIQADLAEDLIPYICVTTIGTTGTCAFDNMEEIGPVCKKYSVWMHIDAAYAGAVFCLPEYAHIMKGIEYGDSINFNLHKWMLVNFDCAAMWIKDAGKLTQSFNVERIYLDHKYQGASKAPDYRHWQLALGRRFRSLRVWITFRTYGQQKIREWLRKHISLASLFLEYLATDDRFEATGQSLALAFFRLKGDDTLTRKLLDRINDRKNIYMIPAFYQNKVIIRFVICGLDPVEKDIEYAWNEIKTVADELLAENEAAEKLQIKLSENAENEIETVKDKVNFVTENISQSFSICEQEKTVH</sequence>
<gene>
    <name evidence="8" type="ORF">PVAND_005268</name>
</gene>
<dbReference type="InterPro" id="IPR002129">
    <property type="entry name" value="PyrdxlP-dep_de-COase"/>
</dbReference>
<dbReference type="InterPro" id="IPR010977">
    <property type="entry name" value="Aromatic_deC"/>
</dbReference>
<keyword evidence="9" id="KW-1185">Reference proteome</keyword>
<dbReference type="PROSITE" id="PS00392">
    <property type="entry name" value="DDC_GAD_HDC_YDC"/>
    <property type="match status" value="1"/>
</dbReference>
<dbReference type="Pfam" id="PF00282">
    <property type="entry name" value="Pyridoxal_deC"/>
    <property type="match status" value="1"/>
</dbReference>
<evidence type="ECO:0000256" key="2">
    <source>
        <dbReference type="ARBA" id="ARBA00009533"/>
    </source>
</evidence>
<keyword evidence="3 5" id="KW-0663">Pyridoxal phosphate</keyword>
<dbReference type="Gene3D" id="3.40.640.10">
    <property type="entry name" value="Type I PLP-dependent aspartate aminotransferase-like (Major domain)"/>
    <property type="match status" value="1"/>
</dbReference>
<dbReference type="Gene3D" id="3.90.1150.10">
    <property type="entry name" value="Aspartate Aminotransferase, domain 1"/>
    <property type="match status" value="1"/>
</dbReference>
<dbReference type="AlphaFoldDB" id="A0A9J6BZW7"/>
<feature type="modified residue" description="N6-(pyridoxal phosphate)lysine" evidence="5">
    <location>
        <position position="303"/>
    </location>
</feature>
<comment type="similarity">
    <text evidence="2 6">Belongs to the group II decarboxylase family.</text>
</comment>
<name>A0A9J6BZW7_POLVA</name>
<dbReference type="InterPro" id="IPR015421">
    <property type="entry name" value="PyrdxlP-dep_Trfase_major"/>
</dbReference>
<accession>A0A9J6BZW7</accession>
<dbReference type="OrthoDB" id="639767at2759"/>
<dbReference type="GO" id="GO:0019752">
    <property type="term" value="P:carboxylic acid metabolic process"/>
    <property type="evidence" value="ECO:0007669"/>
    <property type="project" value="InterPro"/>
</dbReference>
<evidence type="ECO:0000313" key="9">
    <source>
        <dbReference type="Proteomes" id="UP001107558"/>
    </source>
</evidence>
<evidence type="ECO:0000256" key="1">
    <source>
        <dbReference type="ARBA" id="ARBA00001933"/>
    </source>
</evidence>
<evidence type="ECO:0000256" key="7">
    <source>
        <dbReference type="SAM" id="Coils"/>
    </source>
</evidence>
<dbReference type="Gene3D" id="1.20.1340.10">
    <property type="entry name" value="dopa decarboxylase, N-terminal domain"/>
    <property type="match status" value="1"/>
</dbReference>
<dbReference type="EMBL" id="JADBJN010000002">
    <property type="protein sequence ID" value="KAG5675359.1"/>
    <property type="molecule type" value="Genomic_DNA"/>
</dbReference>
<dbReference type="GO" id="GO:0004058">
    <property type="term" value="F:aromatic-L-amino-acid decarboxylase activity"/>
    <property type="evidence" value="ECO:0007669"/>
    <property type="project" value="TreeGrafter"/>
</dbReference>
<dbReference type="SUPFAM" id="SSF53383">
    <property type="entry name" value="PLP-dependent transferases"/>
    <property type="match status" value="1"/>
</dbReference>
<dbReference type="FunFam" id="1.20.1340.10:FF:000001">
    <property type="entry name" value="Histidine decarboxylase"/>
    <property type="match status" value="1"/>
</dbReference>
<comment type="caution">
    <text evidence="8">The sequence shown here is derived from an EMBL/GenBank/DDBJ whole genome shotgun (WGS) entry which is preliminary data.</text>
</comment>
<comment type="cofactor">
    <cofactor evidence="1 5 6">
        <name>pyridoxal 5'-phosphate</name>
        <dbReference type="ChEBI" id="CHEBI:597326"/>
    </cofactor>
</comment>
<evidence type="ECO:0000256" key="6">
    <source>
        <dbReference type="RuleBase" id="RU000382"/>
    </source>
</evidence>
<organism evidence="8 9">
    <name type="scientific">Polypedilum vanderplanki</name>
    <name type="common">Sleeping chironomid midge</name>
    <dbReference type="NCBI Taxonomy" id="319348"/>
    <lineage>
        <taxon>Eukaryota</taxon>
        <taxon>Metazoa</taxon>
        <taxon>Ecdysozoa</taxon>
        <taxon>Arthropoda</taxon>
        <taxon>Hexapoda</taxon>
        <taxon>Insecta</taxon>
        <taxon>Pterygota</taxon>
        <taxon>Neoptera</taxon>
        <taxon>Endopterygota</taxon>
        <taxon>Diptera</taxon>
        <taxon>Nematocera</taxon>
        <taxon>Chironomoidea</taxon>
        <taxon>Chironomidae</taxon>
        <taxon>Chironominae</taxon>
        <taxon>Polypedilum</taxon>
        <taxon>Polypedilum</taxon>
    </lineage>
</organism>
<dbReference type="GO" id="GO:0006584">
    <property type="term" value="P:catecholamine metabolic process"/>
    <property type="evidence" value="ECO:0007669"/>
    <property type="project" value="TreeGrafter"/>
</dbReference>
<evidence type="ECO:0000256" key="3">
    <source>
        <dbReference type="ARBA" id="ARBA00022898"/>
    </source>
</evidence>
<dbReference type="GO" id="GO:0030170">
    <property type="term" value="F:pyridoxal phosphate binding"/>
    <property type="evidence" value="ECO:0007669"/>
    <property type="project" value="InterPro"/>
</dbReference>
<dbReference type="Proteomes" id="UP001107558">
    <property type="component" value="Chromosome 2"/>
</dbReference>
<dbReference type="PRINTS" id="PR00800">
    <property type="entry name" value="YHDCRBOXLASE"/>
</dbReference>
<evidence type="ECO:0000256" key="4">
    <source>
        <dbReference type="ARBA" id="ARBA00023239"/>
    </source>
</evidence>
<protein>
    <recommendedName>
        <fullName evidence="10">Aromatic-L-amino-acid decarboxylase</fullName>
    </recommendedName>
</protein>
<dbReference type="PANTHER" id="PTHR11999:SF60">
    <property type="entry name" value="3,4-DIHYDROXYPHENYLACETALDEHYDE SYNTHASE"/>
    <property type="match status" value="1"/>
</dbReference>
<dbReference type="GO" id="GO:0006520">
    <property type="term" value="P:amino acid metabolic process"/>
    <property type="evidence" value="ECO:0007669"/>
    <property type="project" value="InterPro"/>
</dbReference>
<evidence type="ECO:0000313" key="8">
    <source>
        <dbReference type="EMBL" id="KAG5675359.1"/>
    </source>
</evidence>